<gene>
    <name evidence="2" type="ORF">ACFL27_07075</name>
</gene>
<protein>
    <submittedName>
        <fullName evidence="2">3-hydroxyacyl-ACP dehydratase FabZ family protein</fullName>
        <ecNumber evidence="2">4.2.1.-</ecNumber>
    </submittedName>
</protein>
<evidence type="ECO:0000256" key="1">
    <source>
        <dbReference type="ARBA" id="ARBA00023239"/>
    </source>
</evidence>
<reference evidence="2 3" key="1">
    <citation type="submission" date="2024-09" db="EMBL/GenBank/DDBJ databases">
        <title>Laminarin stimulates single cell rates of sulfate reduction while oxygen inhibits transcriptomic activity in coastal marine sediment.</title>
        <authorList>
            <person name="Lindsay M."/>
            <person name="Orcutt B."/>
            <person name="Emerson D."/>
            <person name="Stepanauskas R."/>
            <person name="D'Angelo T."/>
        </authorList>
    </citation>
    <scope>NUCLEOTIDE SEQUENCE [LARGE SCALE GENOMIC DNA]</scope>
    <source>
        <strain evidence="2">SAG AM-311-K15</strain>
    </source>
</reference>
<dbReference type="EMBL" id="JBHPBY010000067">
    <property type="protein sequence ID" value="MFC1849935.1"/>
    <property type="molecule type" value="Genomic_DNA"/>
</dbReference>
<comment type="caution">
    <text evidence="2">The sequence shown here is derived from an EMBL/GenBank/DDBJ whole genome shotgun (WGS) entry which is preliminary data.</text>
</comment>
<dbReference type="Gene3D" id="3.10.129.10">
    <property type="entry name" value="Hotdog Thioesterase"/>
    <property type="match status" value="1"/>
</dbReference>
<evidence type="ECO:0000313" key="3">
    <source>
        <dbReference type="Proteomes" id="UP001594351"/>
    </source>
</evidence>
<dbReference type="InterPro" id="IPR029069">
    <property type="entry name" value="HotDog_dom_sf"/>
</dbReference>
<name>A0ABV6YUQ8_UNCC1</name>
<dbReference type="SUPFAM" id="SSF54637">
    <property type="entry name" value="Thioesterase/thiol ester dehydrase-isomerase"/>
    <property type="match status" value="1"/>
</dbReference>
<dbReference type="EC" id="4.2.1.-" evidence="2"/>
<sequence length="153" mass="17363">MRFILIDRITHWHPGQFAEATKSVALSEDFFDDHFPLRPIMPGVLILEGVAELSGLLLEETVRQAHNRDVKAMLVMVEKAKFRSVVTPGDSLVYRATIESYNEQGGKMKGIVLRANQHIGESKLVFTLHEIDNPRLDSRRAELLAYLLGEHNE</sequence>
<keyword evidence="1 2" id="KW-0456">Lyase</keyword>
<accession>A0ABV6YUQ8</accession>
<dbReference type="PANTHER" id="PTHR30272:SF1">
    <property type="entry name" value="3-HYDROXYACYL-[ACYL-CARRIER-PROTEIN] DEHYDRATASE"/>
    <property type="match status" value="1"/>
</dbReference>
<dbReference type="PANTHER" id="PTHR30272">
    <property type="entry name" value="3-HYDROXYACYL-[ACYL-CARRIER-PROTEIN] DEHYDRATASE"/>
    <property type="match status" value="1"/>
</dbReference>
<proteinExistence type="predicted"/>
<keyword evidence="3" id="KW-1185">Reference proteome</keyword>
<dbReference type="Pfam" id="PF07977">
    <property type="entry name" value="FabA"/>
    <property type="match status" value="1"/>
</dbReference>
<dbReference type="GO" id="GO:0016829">
    <property type="term" value="F:lyase activity"/>
    <property type="evidence" value="ECO:0007669"/>
    <property type="project" value="UniProtKB-KW"/>
</dbReference>
<dbReference type="CDD" id="cd01288">
    <property type="entry name" value="FabZ"/>
    <property type="match status" value="1"/>
</dbReference>
<dbReference type="InterPro" id="IPR013114">
    <property type="entry name" value="FabA_FabZ"/>
</dbReference>
<dbReference type="Proteomes" id="UP001594351">
    <property type="component" value="Unassembled WGS sequence"/>
</dbReference>
<organism evidence="2 3">
    <name type="scientific">candidate division CSSED10-310 bacterium</name>
    <dbReference type="NCBI Taxonomy" id="2855610"/>
    <lineage>
        <taxon>Bacteria</taxon>
        <taxon>Bacteria division CSSED10-310</taxon>
    </lineage>
</organism>
<evidence type="ECO:0000313" key="2">
    <source>
        <dbReference type="EMBL" id="MFC1849935.1"/>
    </source>
</evidence>